<keyword evidence="2" id="KW-0812">Transmembrane</keyword>
<keyword evidence="4" id="KW-1185">Reference proteome</keyword>
<gene>
    <name evidence="3" type="ORF">GGR44_000191</name>
</gene>
<accession>A0A7W6DC61</accession>
<sequence>MDENEILFEDYDIAVVPGTNDELIIALCSIGDPGKIPVMEWKGTVAQIGGRQHAIFMRDRVKSWYNSRNGWDAMIGWIKDYCARHDIKRIYAFGLSMGGFGAAILARYLPLRRTLMLAPQASTRPEVYFDMRFRHYWEQITDPHCASIGDIGPCDTEFACVYTVDTLWDTLHAGMIHEALPDCHFIPIHGDHNVGGELQERQEHLRLLRWLMDREIDHGVTMFRGMNDDVFNNSRLVMVGDQEQIDANVNAIVRTRGFPAVPGILFDSLSPALRRHLLNHLGSPSKARKLHAYPLCRGVNVMHDRLKPYLAEGWSKIEHFGFWSEGEQCRIRAHMIDTAAQAPVLLVLHAQLFIAPGRRRTLRITQRDKVLAEHELFNPESHPINKPMALSLEVAGPLIDLLIHTPDPIAPSEVSNIPDRRQLGLWLQGLKVRYRPPPPPRRRPAPPPAPAGQAPSQL</sequence>
<evidence type="ECO:0000313" key="4">
    <source>
        <dbReference type="Proteomes" id="UP000552757"/>
    </source>
</evidence>
<feature type="compositionally biased region" description="Pro residues" evidence="1">
    <location>
        <begin position="435"/>
        <end position="450"/>
    </location>
</feature>
<dbReference type="Proteomes" id="UP000552757">
    <property type="component" value="Unassembled WGS sequence"/>
</dbReference>
<protein>
    <submittedName>
        <fullName evidence="3">Pimeloyl-ACP methyl ester carboxylesterase</fullName>
    </submittedName>
</protein>
<proteinExistence type="predicted"/>
<dbReference type="Gene3D" id="3.40.50.1820">
    <property type="entry name" value="alpha/beta hydrolase"/>
    <property type="match status" value="1"/>
</dbReference>
<feature type="transmembrane region" description="Helical" evidence="2">
    <location>
        <begin position="90"/>
        <end position="109"/>
    </location>
</feature>
<keyword evidence="2" id="KW-1133">Transmembrane helix</keyword>
<dbReference type="AlphaFoldDB" id="A0A7W6DC61"/>
<evidence type="ECO:0000256" key="2">
    <source>
        <dbReference type="SAM" id="Phobius"/>
    </source>
</evidence>
<evidence type="ECO:0000256" key="1">
    <source>
        <dbReference type="SAM" id="MobiDB-lite"/>
    </source>
</evidence>
<evidence type="ECO:0000313" key="3">
    <source>
        <dbReference type="EMBL" id="MBB3980560.1"/>
    </source>
</evidence>
<comment type="caution">
    <text evidence="3">The sequence shown here is derived from an EMBL/GenBank/DDBJ whole genome shotgun (WGS) entry which is preliminary data.</text>
</comment>
<dbReference type="InterPro" id="IPR029058">
    <property type="entry name" value="AB_hydrolase_fold"/>
</dbReference>
<feature type="region of interest" description="Disordered" evidence="1">
    <location>
        <begin position="432"/>
        <end position="458"/>
    </location>
</feature>
<reference evidence="3 4" key="1">
    <citation type="submission" date="2020-08" db="EMBL/GenBank/DDBJ databases">
        <title>Genomic Encyclopedia of Type Strains, Phase IV (KMG-IV): sequencing the most valuable type-strain genomes for metagenomic binning, comparative biology and taxonomic classification.</title>
        <authorList>
            <person name="Goeker M."/>
        </authorList>
    </citation>
    <scope>NUCLEOTIDE SEQUENCE [LARGE SCALE GENOMIC DNA]</scope>
    <source>
        <strain evidence="3 4">DSM 29348</strain>
    </source>
</reference>
<name>A0A7W6DC61_9SPHN</name>
<dbReference type="SUPFAM" id="SSF53474">
    <property type="entry name" value="alpha/beta-Hydrolases"/>
    <property type="match status" value="1"/>
</dbReference>
<dbReference type="EMBL" id="JACIEB010000001">
    <property type="protein sequence ID" value="MBB3980560.1"/>
    <property type="molecule type" value="Genomic_DNA"/>
</dbReference>
<organism evidence="3 4">
    <name type="scientific">Sphingobium fontiphilum</name>
    <dbReference type="NCBI Taxonomy" id="944425"/>
    <lineage>
        <taxon>Bacteria</taxon>
        <taxon>Pseudomonadati</taxon>
        <taxon>Pseudomonadota</taxon>
        <taxon>Alphaproteobacteria</taxon>
        <taxon>Sphingomonadales</taxon>
        <taxon>Sphingomonadaceae</taxon>
        <taxon>Sphingobium</taxon>
    </lineage>
</organism>
<keyword evidence="2" id="KW-0472">Membrane</keyword>